<dbReference type="AlphaFoldDB" id="A0A4Y4CQ55"/>
<dbReference type="EMBL" id="BJNV01000012">
    <property type="protein sequence ID" value="GEC95038.1"/>
    <property type="molecule type" value="Genomic_DNA"/>
</dbReference>
<evidence type="ECO:0000313" key="2">
    <source>
        <dbReference type="Proteomes" id="UP000318422"/>
    </source>
</evidence>
<name>A0A4Y4CQ55_ZOORA</name>
<sequence>MPYVQRDSTGQVVAIFAQPGPGHDEPLPAGHPDLAALAGAGEFAHLDADLIRVIEDVVDVLIDRGLLRLTDLPPDAQRKLLARKGARARLREGLDLLSPNGVI</sequence>
<dbReference type="Proteomes" id="UP000318422">
    <property type="component" value="Unassembled WGS sequence"/>
</dbReference>
<comment type="caution">
    <text evidence="1">The sequence shown here is derived from an EMBL/GenBank/DDBJ whole genome shotgun (WGS) entry which is preliminary data.</text>
</comment>
<evidence type="ECO:0008006" key="3">
    <source>
        <dbReference type="Google" id="ProtNLM"/>
    </source>
</evidence>
<dbReference type="RefSeq" id="WP_218028659.1">
    <property type="nucleotide sequence ID" value="NZ_BJNV01000012.1"/>
</dbReference>
<evidence type="ECO:0000313" key="1">
    <source>
        <dbReference type="EMBL" id="GEC95038.1"/>
    </source>
</evidence>
<gene>
    <name evidence="1" type="ORF">ZRA01_11110</name>
</gene>
<keyword evidence="2" id="KW-1185">Reference proteome</keyword>
<proteinExistence type="predicted"/>
<protein>
    <recommendedName>
        <fullName evidence="3">Tryptophan synthase subunit beta like protein</fullName>
    </recommendedName>
</protein>
<reference evidence="1 2" key="1">
    <citation type="submission" date="2019-06" db="EMBL/GenBank/DDBJ databases">
        <title>Whole genome shotgun sequence of Zoogloea ramigera NBRC 15342.</title>
        <authorList>
            <person name="Hosoyama A."/>
            <person name="Uohara A."/>
            <person name="Ohji S."/>
            <person name="Ichikawa N."/>
        </authorList>
    </citation>
    <scope>NUCLEOTIDE SEQUENCE [LARGE SCALE GENOMIC DNA]</scope>
    <source>
        <strain evidence="1 2">NBRC 15342</strain>
    </source>
</reference>
<accession>A0A4Y4CQ55</accession>
<organism evidence="1 2">
    <name type="scientific">Zoogloea ramigera</name>
    <dbReference type="NCBI Taxonomy" id="350"/>
    <lineage>
        <taxon>Bacteria</taxon>
        <taxon>Pseudomonadati</taxon>
        <taxon>Pseudomonadota</taxon>
        <taxon>Betaproteobacteria</taxon>
        <taxon>Rhodocyclales</taxon>
        <taxon>Zoogloeaceae</taxon>
        <taxon>Zoogloea</taxon>
    </lineage>
</organism>